<accession>A0A921SMU4</accession>
<dbReference type="SUPFAM" id="SSF52402">
    <property type="entry name" value="Adenine nucleotide alpha hydrolases-like"/>
    <property type="match status" value="2"/>
</dbReference>
<gene>
    <name evidence="4" type="ORF">K8V08_04600</name>
</gene>
<dbReference type="InterPro" id="IPR014729">
    <property type="entry name" value="Rossmann-like_a/b/a_fold"/>
</dbReference>
<feature type="region of interest" description="Disordered" evidence="2">
    <location>
        <begin position="196"/>
        <end position="237"/>
    </location>
</feature>
<protein>
    <submittedName>
        <fullName evidence="4">Universal stress protein</fullName>
    </submittedName>
</protein>
<dbReference type="PANTHER" id="PTHR46268">
    <property type="entry name" value="STRESS RESPONSE PROTEIN NHAX"/>
    <property type="match status" value="1"/>
</dbReference>
<dbReference type="EMBL" id="DYUK01000094">
    <property type="protein sequence ID" value="HJG79675.1"/>
    <property type="molecule type" value="Genomic_DNA"/>
</dbReference>
<proteinExistence type="inferred from homology"/>
<name>A0A921SMU4_9MICO</name>
<organism evidence="4 5">
    <name type="scientific">Brevibacterium senegalense</name>
    <dbReference type="NCBI Taxonomy" id="1033736"/>
    <lineage>
        <taxon>Bacteria</taxon>
        <taxon>Bacillati</taxon>
        <taxon>Actinomycetota</taxon>
        <taxon>Actinomycetes</taxon>
        <taxon>Micrococcales</taxon>
        <taxon>Brevibacteriaceae</taxon>
        <taxon>Brevibacterium</taxon>
    </lineage>
</organism>
<dbReference type="Proteomes" id="UP000784435">
    <property type="component" value="Unassembled WGS sequence"/>
</dbReference>
<evidence type="ECO:0000259" key="3">
    <source>
        <dbReference type="Pfam" id="PF00582"/>
    </source>
</evidence>
<dbReference type="InterPro" id="IPR006015">
    <property type="entry name" value="Universal_stress_UspA"/>
</dbReference>
<feature type="region of interest" description="Disordered" evidence="2">
    <location>
        <begin position="1"/>
        <end position="22"/>
    </location>
</feature>
<feature type="domain" description="UspA" evidence="3">
    <location>
        <begin position="22"/>
        <end position="157"/>
    </location>
</feature>
<reference evidence="4" key="2">
    <citation type="submission" date="2021-09" db="EMBL/GenBank/DDBJ databases">
        <authorList>
            <person name="Gilroy R."/>
        </authorList>
    </citation>
    <scope>NUCLEOTIDE SEQUENCE</scope>
    <source>
        <strain evidence="4">ChiGjej5B5-7349</strain>
    </source>
</reference>
<dbReference type="CDD" id="cd00293">
    <property type="entry name" value="USP-like"/>
    <property type="match status" value="1"/>
</dbReference>
<comment type="caution">
    <text evidence="4">The sequence shown here is derived from an EMBL/GenBank/DDBJ whole genome shotgun (WGS) entry which is preliminary data.</text>
</comment>
<dbReference type="PANTHER" id="PTHR46268:SF6">
    <property type="entry name" value="UNIVERSAL STRESS PROTEIN UP12"/>
    <property type="match status" value="1"/>
</dbReference>
<evidence type="ECO:0000313" key="5">
    <source>
        <dbReference type="Proteomes" id="UP000784435"/>
    </source>
</evidence>
<dbReference type="InterPro" id="IPR006016">
    <property type="entry name" value="UspA"/>
</dbReference>
<dbReference type="Gene3D" id="3.40.50.620">
    <property type="entry name" value="HUPs"/>
    <property type="match status" value="2"/>
</dbReference>
<evidence type="ECO:0000256" key="2">
    <source>
        <dbReference type="SAM" id="MobiDB-lite"/>
    </source>
</evidence>
<sequence length="392" mass="40853">MTDTTRDAAAQQESHQDDQQAPILVGVDESEHCARAFDIALSLAQRHNCGLRLVAAFEVPIRDAEAGARAQDIFRTAMRDDAQQTLDDLIAQADSAGVPVSSDVIEGHAAEVLIRESAHARLAVVGKRGRNRFAGRFLGSVSNALAAHSHCSTLVIPARWDEDGTETLFAPRQDLPGGEAAATESARLVSASGTVGANGAVNGQEAGGATGDQTPDETGGRPDADATTDDATSDARRSYSNVPEALNFDGDVVAAVDLGDSAGPVIAHAADIARLTGRALTLVAANPVTVGTRFPNPGQGAIEMQSVHDYRQEHLEWAVDTVREAHPELDVSWRLFDGSAAGVLSEASRTAALVVLGTRGHGGFAGLLLGSVSQSVLSRTVAPVLVVPTRDE</sequence>
<evidence type="ECO:0000256" key="1">
    <source>
        <dbReference type="ARBA" id="ARBA00008791"/>
    </source>
</evidence>
<dbReference type="AlphaFoldDB" id="A0A921SMU4"/>
<dbReference type="PRINTS" id="PR01438">
    <property type="entry name" value="UNVRSLSTRESS"/>
</dbReference>
<reference evidence="4" key="1">
    <citation type="journal article" date="2021" name="PeerJ">
        <title>Extensive microbial diversity within the chicken gut microbiome revealed by metagenomics and culture.</title>
        <authorList>
            <person name="Gilroy R."/>
            <person name="Ravi A."/>
            <person name="Getino M."/>
            <person name="Pursley I."/>
            <person name="Horton D.L."/>
            <person name="Alikhan N.F."/>
            <person name="Baker D."/>
            <person name="Gharbi K."/>
            <person name="Hall N."/>
            <person name="Watson M."/>
            <person name="Adriaenssens E.M."/>
            <person name="Foster-Nyarko E."/>
            <person name="Jarju S."/>
            <person name="Secka A."/>
            <person name="Antonio M."/>
            <person name="Oren A."/>
            <person name="Chaudhuri R.R."/>
            <person name="La Ragione R."/>
            <person name="Hildebrand F."/>
            <person name="Pallen M.J."/>
        </authorList>
    </citation>
    <scope>NUCLEOTIDE SEQUENCE</scope>
    <source>
        <strain evidence="4">ChiGjej5B5-7349</strain>
    </source>
</reference>
<comment type="similarity">
    <text evidence="1">Belongs to the universal stress protein A family.</text>
</comment>
<feature type="domain" description="UspA" evidence="3">
    <location>
        <begin position="252"/>
        <end position="388"/>
    </location>
</feature>
<evidence type="ECO:0000313" key="4">
    <source>
        <dbReference type="EMBL" id="HJG79675.1"/>
    </source>
</evidence>
<dbReference type="Pfam" id="PF00582">
    <property type="entry name" value="Usp"/>
    <property type="match status" value="2"/>
</dbReference>